<keyword evidence="1" id="KW-1133">Transmembrane helix</keyword>
<keyword evidence="1" id="KW-0812">Transmembrane</keyword>
<evidence type="ECO:0000313" key="3">
    <source>
        <dbReference type="Proteomes" id="UP001479290"/>
    </source>
</evidence>
<feature type="transmembrane region" description="Helical" evidence="1">
    <location>
        <begin position="6"/>
        <end position="29"/>
    </location>
</feature>
<comment type="caution">
    <text evidence="2">The sequence shown here is derived from an EMBL/GenBank/DDBJ whole genome shotgun (WGS) entry which is preliminary data.</text>
</comment>
<gene>
    <name evidence="2" type="ORF">ABG768_001224</name>
</gene>
<dbReference type="AlphaFoldDB" id="A0AAW2BA23"/>
<keyword evidence="1" id="KW-0472">Membrane</keyword>
<feature type="non-terminal residue" evidence="2">
    <location>
        <position position="1"/>
    </location>
</feature>
<dbReference type="Proteomes" id="UP001479290">
    <property type="component" value="Unassembled WGS sequence"/>
</dbReference>
<evidence type="ECO:0000256" key="1">
    <source>
        <dbReference type="SAM" id="Phobius"/>
    </source>
</evidence>
<protein>
    <submittedName>
        <fullName evidence="2">Uncharacterized protein</fullName>
    </submittedName>
</protein>
<accession>A0AAW2BA23</accession>
<keyword evidence="3" id="KW-1185">Reference proteome</keyword>
<proteinExistence type="predicted"/>
<sequence length="62" mass="7147">LNVVVILYILCCLESLVICLFCSIFSLMAKMNQSRPHDRRKACDVDLSEPVYVNVSRDMKRP</sequence>
<evidence type="ECO:0000313" key="2">
    <source>
        <dbReference type="EMBL" id="KAK9981700.1"/>
    </source>
</evidence>
<organism evidence="2 3">
    <name type="scientific">Culter alburnus</name>
    <name type="common">Topmouth culter</name>
    <dbReference type="NCBI Taxonomy" id="194366"/>
    <lineage>
        <taxon>Eukaryota</taxon>
        <taxon>Metazoa</taxon>
        <taxon>Chordata</taxon>
        <taxon>Craniata</taxon>
        <taxon>Vertebrata</taxon>
        <taxon>Euteleostomi</taxon>
        <taxon>Actinopterygii</taxon>
        <taxon>Neopterygii</taxon>
        <taxon>Teleostei</taxon>
        <taxon>Ostariophysi</taxon>
        <taxon>Cypriniformes</taxon>
        <taxon>Xenocyprididae</taxon>
        <taxon>Xenocypridinae</taxon>
        <taxon>Culter</taxon>
    </lineage>
</organism>
<dbReference type="EMBL" id="JAWDJR010000001">
    <property type="protein sequence ID" value="KAK9981700.1"/>
    <property type="molecule type" value="Genomic_DNA"/>
</dbReference>
<reference evidence="2 3" key="1">
    <citation type="submission" date="2024-05" db="EMBL/GenBank/DDBJ databases">
        <title>A high-quality chromosomal-level genome assembly of Topmouth culter (Culter alburnus).</title>
        <authorList>
            <person name="Zhao H."/>
        </authorList>
    </citation>
    <scope>NUCLEOTIDE SEQUENCE [LARGE SCALE GENOMIC DNA]</scope>
    <source>
        <strain evidence="2">CATC2023</strain>
        <tissue evidence="2">Muscle</tissue>
    </source>
</reference>
<name>A0AAW2BA23_CULAL</name>